<evidence type="ECO:0000256" key="4">
    <source>
        <dbReference type="ARBA" id="ARBA00022825"/>
    </source>
</evidence>
<reference evidence="9" key="1">
    <citation type="journal article" date="2014" name="Int. J. Syst. Evol. Microbiol.">
        <title>Complete genome sequence of Corynebacterium casei LMG S-19264T (=DSM 44701T), isolated from a smear-ripened cheese.</title>
        <authorList>
            <consortium name="US DOE Joint Genome Institute (JGI-PGF)"/>
            <person name="Walter F."/>
            <person name="Albersmeier A."/>
            <person name="Kalinowski J."/>
            <person name="Ruckert C."/>
        </authorList>
    </citation>
    <scope>NUCLEOTIDE SEQUENCE</scope>
    <source>
        <strain evidence="9">NBRC 110023</strain>
    </source>
</reference>
<evidence type="ECO:0000256" key="6">
    <source>
        <dbReference type="PROSITE-ProRule" id="PRU01240"/>
    </source>
</evidence>
<reference evidence="9" key="2">
    <citation type="submission" date="2023-01" db="EMBL/GenBank/DDBJ databases">
        <title>Draft genome sequence of Agaribacter marinus strain NBRC 110023.</title>
        <authorList>
            <person name="Sun Q."/>
            <person name="Mori K."/>
        </authorList>
    </citation>
    <scope>NUCLEOTIDE SEQUENCE</scope>
    <source>
        <strain evidence="9">NBRC 110023</strain>
    </source>
</reference>
<dbReference type="CDD" id="cd07487">
    <property type="entry name" value="Peptidases_S8_1"/>
    <property type="match status" value="1"/>
</dbReference>
<name>A0AA37SWU8_9ALTE</name>
<keyword evidence="10" id="KW-1185">Reference proteome</keyword>
<dbReference type="InterPro" id="IPR050131">
    <property type="entry name" value="Peptidase_S8_subtilisin-like"/>
</dbReference>
<keyword evidence="2 6" id="KW-0645">Protease</keyword>
<proteinExistence type="inferred from homology"/>
<keyword evidence="4 6" id="KW-0720">Serine protease</keyword>
<dbReference type="Proteomes" id="UP001156601">
    <property type="component" value="Unassembled WGS sequence"/>
</dbReference>
<feature type="signal peptide" evidence="7">
    <location>
        <begin position="1"/>
        <end position="19"/>
    </location>
</feature>
<dbReference type="InterPro" id="IPR015500">
    <property type="entry name" value="Peptidase_S8_subtilisin-rel"/>
</dbReference>
<keyword evidence="7" id="KW-0732">Signal</keyword>
<evidence type="ECO:0000256" key="3">
    <source>
        <dbReference type="ARBA" id="ARBA00022801"/>
    </source>
</evidence>
<evidence type="ECO:0000313" key="10">
    <source>
        <dbReference type="Proteomes" id="UP001156601"/>
    </source>
</evidence>
<feature type="active site" description="Charge relay system" evidence="5 6">
    <location>
        <position position="264"/>
    </location>
</feature>
<evidence type="ECO:0000256" key="5">
    <source>
        <dbReference type="PIRSR" id="PIRSR615500-1"/>
    </source>
</evidence>
<gene>
    <name evidence="9" type="ORF">GCM10007852_10170</name>
</gene>
<dbReference type="InterPro" id="IPR036852">
    <property type="entry name" value="Peptidase_S8/S53_dom_sf"/>
</dbReference>
<dbReference type="GO" id="GO:0006508">
    <property type="term" value="P:proteolysis"/>
    <property type="evidence" value="ECO:0007669"/>
    <property type="project" value="UniProtKB-KW"/>
</dbReference>
<dbReference type="PANTHER" id="PTHR43806">
    <property type="entry name" value="PEPTIDASE S8"/>
    <property type="match status" value="1"/>
</dbReference>
<dbReference type="SUPFAM" id="SSF52743">
    <property type="entry name" value="Subtilisin-like"/>
    <property type="match status" value="1"/>
</dbReference>
<protein>
    <recommendedName>
        <fullName evidence="8">Peptidase S8/S53 domain-containing protein</fullName>
    </recommendedName>
</protein>
<evidence type="ECO:0000256" key="1">
    <source>
        <dbReference type="ARBA" id="ARBA00011073"/>
    </source>
</evidence>
<evidence type="ECO:0000256" key="7">
    <source>
        <dbReference type="SAM" id="SignalP"/>
    </source>
</evidence>
<dbReference type="PROSITE" id="PS51892">
    <property type="entry name" value="SUBTILASE"/>
    <property type="match status" value="1"/>
</dbReference>
<feature type="domain" description="Peptidase S8/S53" evidence="8">
    <location>
        <begin position="255"/>
        <end position="535"/>
    </location>
</feature>
<feature type="chain" id="PRO_5041235562" description="Peptidase S8/S53 domain-containing protein" evidence="7">
    <location>
        <begin position="20"/>
        <end position="702"/>
    </location>
</feature>
<organism evidence="9 10">
    <name type="scientific">Agaribacter marinus</name>
    <dbReference type="NCBI Taxonomy" id="1431249"/>
    <lineage>
        <taxon>Bacteria</taxon>
        <taxon>Pseudomonadati</taxon>
        <taxon>Pseudomonadota</taxon>
        <taxon>Gammaproteobacteria</taxon>
        <taxon>Alteromonadales</taxon>
        <taxon>Alteromonadaceae</taxon>
        <taxon>Agaribacter</taxon>
    </lineage>
</organism>
<dbReference type="InterPro" id="IPR000209">
    <property type="entry name" value="Peptidase_S8/S53_dom"/>
</dbReference>
<comment type="caution">
    <text evidence="9">The sequence shown here is derived from an EMBL/GenBank/DDBJ whole genome shotgun (WGS) entry which is preliminary data.</text>
</comment>
<feature type="active site" description="Charge relay system" evidence="5 6">
    <location>
        <position position="302"/>
    </location>
</feature>
<evidence type="ECO:0000256" key="2">
    <source>
        <dbReference type="ARBA" id="ARBA00022670"/>
    </source>
</evidence>
<dbReference type="EMBL" id="BSOT01000005">
    <property type="protein sequence ID" value="GLR70109.1"/>
    <property type="molecule type" value="Genomic_DNA"/>
</dbReference>
<evidence type="ECO:0000259" key="8">
    <source>
        <dbReference type="Pfam" id="PF00082"/>
    </source>
</evidence>
<evidence type="ECO:0000313" key="9">
    <source>
        <dbReference type="EMBL" id="GLR70109.1"/>
    </source>
</evidence>
<dbReference type="AlphaFoldDB" id="A0AA37SWU8"/>
<dbReference type="RefSeq" id="WP_284216415.1">
    <property type="nucleotide sequence ID" value="NZ_BSOT01000005.1"/>
</dbReference>
<comment type="similarity">
    <text evidence="1 6">Belongs to the peptidase S8 family.</text>
</comment>
<dbReference type="PRINTS" id="PR00723">
    <property type="entry name" value="SUBTILISIN"/>
</dbReference>
<accession>A0AA37SWU8</accession>
<dbReference type="Pfam" id="PF00082">
    <property type="entry name" value="Peptidase_S8"/>
    <property type="match status" value="1"/>
</dbReference>
<dbReference type="GO" id="GO:0004252">
    <property type="term" value="F:serine-type endopeptidase activity"/>
    <property type="evidence" value="ECO:0007669"/>
    <property type="project" value="UniProtKB-UniRule"/>
</dbReference>
<keyword evidence="3 6" id="KW-0378">Hydrolase</keyword>
<dbReference type="PANTHER" id="PTHR43806:SF11">
    <property type="entry name" value="CEREVISIN-RELATED"/>
    <property type="match status" value="1"/>
</dbReference>
<feature type="active site" description="Charge relay system" evidence="5 6">
    <location>
        <position position="497"/>
    </location>
</feature>
<sequence length="702" mass="76371">MKKHLIIAALFVATAISSAKISHMLSVKPHSVAADVSAFNLNQYIVHGDKLENIKASLSTLGIKPTYQYDTIDAVAVLLSDQQKQAIERSNAKLHFFAENDLSISSNTASSSNTPLANTLKFLTKSNAVSWQVENIETGTKELASLFIEAPTENGSIESIVINGENVLFHQTSENEIALLGYVDLKPNKATNVVVEFSTLANVDRTNYALSLAYSDGIVNATKGATGEVIKTKDVDTYYPKLVNANLVHEMGYTGQGVTVAIIDTGYTDSRHLKTNANNKKRHITEVNVLTNSERATDDNGHGAHLTSLIANAQKNPADGYNGIAPNVNLVSIKAFDAQGRANYTDILKAVEYVIENKDVLNIKVLNLSFSAMPSSYYWDDPLNKAIMRAWQVGITVIAAAGNRGPDAMTIGVPGNTPYVITVGAVSDNFTPGNLNDDYVTTFSSAGPTYEGFVKPELVAPGGHIKGIMDKNSLLRKTYSIFDSNKKQDYFALSGSSQSAAITTGIVALMLEANPNLSPDDVKCRLISTAKAATSDDGSLAFSIFQQGAGLVDAFAAVTNANFACANNNMDIEKDLSGEAHYIGPVRRHENEGDYYIPGIEGLEWSGVYGDSQLWRFSSDSQLWRNTGFNSNSQLWRHTSFSSNSQLWRDTGFSANSQFWRNTGFSADSQLWRGNSFNSSSQLWRGRSFSSNSILNDWVDHE</sequence>
<dbReference type="Gene3D" id="3.40.50.200">
    <property type="entry name" value="Peptidase S8/S53 domain"/>
    <property type="match status" value="1"/>
</dbReference>